<keyword evidence="3" id="KW-1185">Reference proteome</keyword>
<dbReference type="Proteomes" id="UP001162162">
    <property type="component" value="Unassembled WGS sequence"/>
</dbReference>
<evidence type="ECO:0000256" key="1">
    <source>
        <dbReference type="SAM" id="SignalP"/>
    </source>
</evidence>
<proteinExistence type="predicted"/>
<dbReference type="InterPro" id="IPR020234">
    <property type="entry name" value="Mite_allergen_group-7"/>
</dbReference>
<dbReference type="EMBL" id="JAPWTK010000027">
    <property type="protein sequence ID" value="KAJ8956930.1"/>
    <property type="molecule type" value="Genomic_DNA"/>
</dbReference>
<evidence type="ECO:0000313" key="2">
    <source>
        <dbReference type="EMBL" id="KAJ8956930.1"/>
    </source>
</evidence>
<comment type="caution">
    <text evidence="2">The sequence shown here is derived from an EMBL/GenBank/DDBJ whole genome shotgun (WGS) entry which is preliminary data.</text>
</comment>
<protein>
    <submittedName>
        <fullName evidence="2">Uncharacterized protein</fullName>
    </submittedName>
</protein>
<sequence>MKLLLIFAAVFFGTTLAQVEVGEEIVEGLLTEIFKDLVIDIPPQVVEHLKSHSNRKISTTDHSDDSEYVVAKLNDFIDQVFENIKEQVANSSTNSLSVPNLSLKLDDNGGQLNLTNGLLEDIFYLKRNGDVELEYNVDENVLNLTLPIQLDDVKYHFNYDTKVVLLHVVGGLHGTIKNVKIDISLSFDLNTFHAALVHYDMNDTGSITISFTGNSVVDWLLDAISAVITTILHPLIVDILQKAISGVISNIVETINNAVDGIFNPTTIASAIGNLA</sequence>
<feature type="chain" id="PRO_5043866208" evidence="1">
    <location>
        <begin position="18"/>
        <end position="276"/>
    </location>
</feature>
<name>A0AAV8YYW2_9CUCU</name>
<accession>A0AAV8YYW2</accession>
<gene>
    <name evidence="2" type="ORF">NQ318_014349</name>
</gene>
<organism evidence="2 3">
    <name type="scientific">Aromia moschata</name>
    <dbReference type="NCBI Taxonomy" id="1265417"/>
    <lineage>
        <taxon>Eukaryota</taxon>
        <taxon>Metazoa</taxon>
        <taxon>Ecdysozoa</taxon>
        <taxon>Arthropoda</taxon>
        <taxon>Hexapoda</taxon>
        <taxon>Insecta</taxon>
        <taxon>Pterygota</taxon>
        <taxon>Neoptera</taxon>
        <taxon>Endopterygota</taxon>
        <taxon>Coleoptera</taxon>
        <taxon>Polyphaga</taxon>
        <taxon>Cucujiformia</taxon>
        <taxon>Chrysomeloidea</taxon>
        <taxon>Cerambycidae</taxon>
        <taxon>Cerambycinae</taxon>
        <taxon>Callichromatini</taxon>
        <taxon>Aromia</taxon>
    </lineage>
</organism>
<feature type="signal peptide" evidence="1">
    <location>
        <begin position="1"/>
        <end position="17"/>
    </location>
</feature>
<dbReference type="AlphaFoldDB" id="A0AAV8YYW2"/>
<keyword evidence="1" id="KW-0732">Signal</keyword>
<dbReference type="Pfam" id="PF16984">
    <property type="entry name" value="Grp7_allergen"/>
    <property type="match status" value="1"/>
</dbReference>
<dbReference type="InterPro" id="IPR038602">
    <property type="entry name" value="Mite_allergen_7_sf"/>
</dbReference>
<dbReference type="Gene3D" id="3.15.10.50">
    <property type="match status" value="1"/>
</dbReference>
<evidence type="ECO:0000313" key="3">
    <source>
        <dbReference type="Proteomes" id="UP001162162"/>
    </source>
</evidence>
<reference evidence="2" key="1">
    <citation type="journal article" date="2023" name="Insect Mol. Biol.">
        <title>Genome sequencing provides insights into the evolution of gene families encoding plant cell wall-degrading enzymes in longhorned beetles.</title>
        <authorList>
            <person name="Shin N.R."/>
            <person name="Okamura Y."/>
            <person name="Kirsch R."/>
            <person name="Pauchet Y."/>
        </authorList>
    </citation>
    <scope>NUCLEOTIDE SEQUENCE</scope>
    <source>
        <strain evidence="2">AMC_N1</strain>
    </source>
</reference>